<dbReference type="EMBL" id="LSSM01006208">
    <property type="protein sequence ID" value="OMJ11209.1"/>
    <property type="molecule type" value="Genomic_DNA"/>
</dbReference>
<comment type="caution">
    <text evidence="2">The sequence shown here is derived from an EMBL/GenBank/DDBJ whole genome shotgun (WGS) entry which is preliminary data.</text>
</comment>
<sequence>MQAYIKFFSNIILISLLVASCFSNPQVNQGLTEIPWIGIYNSLEGIEGVEIFKCWIKQVAFGDPGIYRSCINNDSNAGYLGYFSKFYRNSNYQSFKSSLKNFRAFGNPELKNSPKKLDYQAIFTLLAPKNSAIEREISKNIDQLGGGLCLIPFKKQLDICGRNFIDNVYGIKIAAGEAQNIVGGC</sequence>
<accession>A0A1R1X9D2</accession>
<dbReference type="Proteomes" id="UP000187429">
    <property type="component" value="Unassembled WGS sequence"/>
</dbReference>
<dbReference type="PROSITE" id="PS51257">
    <property type="entry name" value="PROKAR_LIPOPROTEIN"/>
    <property type="match status" value="1"/>
</dbReference>
<protein>
    <recommendedName>
        <fullName evidence="4">Lipoprotein</fullName>
    </recommendedName>
</protein>
<feature type="signal peptide" evidence="1">
    <location>
        <begin position="1"/>
        <end position="23"/>
    </location>
</feature>
<feature type="non-terminal residue" evidence="2">
    <location>
        <position position="185"/>
    </location>
</feature>
<name>A0A1R1X9D2_9FUNG</name>
<keyword evidence="3" id="KW-1185">Reference proteome</keyword>
<dbReference type="AlphaFoldDB" id="A0A1R1X9D2"/>
<reference evidence="3" key="1">
    <citation type="submission" date="2017-01" db="EMBL/GenBank/DDBJ databases">
        <authorList>
            <person name="Wang Y."/>
            <person name="White M."/>
            <person name="Kvist S."/>
            <person name="Moncalvo J.-M."/>
        </authorList>
    </citation>
    <scope>NUCLEOTIDE SEQUENCE [LARGE SCALE GENOMIC DNA]</scope>
    <source>
        <strain evidence="3">ID-206-W2</strain>
    </source>
</reference>
<gene>
    <name evidence="2" type="ORF">AYI69_g9918</name>
</gene>
<evidence type="ECO:0000313" key="2">
    <source>
        <dbReference type="EMBL" id="OMJ11209.1"/>
    </source>
</evidence>
<organism evidence="2 3">
    <name type="scientific">Smittium culicis</name>
    <dbReference type="NCBI Taxonomy" id="133412"/>
    <lineage>
        <taxon>Eukaryota</taxon>
        <taxon>Fungi</taxon>
        <taxon>Fungi incertae sedis</taxon>
        <taxon>Zoopagomycota</taxon>
        <taxon>Kickxellomycotina</taxon>
        <taxon>Harpellomycetes</taxon>
        <taxon>Harpellales</taxon>
        <taxon>Legeriomycetaceae</taxon>
        <taxon>Smittium</taxon>
    </lineage>
</organism>
<evidence type="ECO:0008006" key="4">
    <source>
        <dbReference type="Google" id="ProtNLM"/>
    </source>
</evidence>
<evidence type="ECO:0000313" key="3">
    <source>
        <dbReference type="Proteomes" id="UP000187429"/>
    </source>
</evidence>
<keyword evidence="1" id="KW-0732">Signal</keyword>
<proteinExistence type="predicted"/>
<feature type="chain" id="PRO_5012481093" description="Lipoprotein" evidence="1">
    <location>
        <begin position="24"/>
        <end position="185"/>
    </location>
</feature>
<evidence type="ECO:0000256" key="1">
    <source>
        <dbReference type="SAM" id="SignalP"/>
    </source>
</evidence>